<evidence type="ECO:0000256" key="3">
    <source>
        <dbReference type="ARBA" id="ARBA00019077"/>
    </source>
</evidence>
<dbReference type="PANTHER" id="PTHR42755">
    <property type="entry name" value="3-DEOXY-MANNO-OCTULOSONATE CYTIDYLYLTRANSFERASE"/>
    <property type="match status" value="1"/>
</dbReference>
<dbReference type="GO" id="GO:0009244">
    <property type="term" value="P:lipopolysaccharide core region biosynthetic process"/>
    <property type="evidence" value="ECO:0007669"/>
    <property type="project" value="UniProtKB-UniRule"/>
</dbReference>
<evidence type="ECO:0000256" key="8">
    <source>
        <dbReference type="PIRSR" id="PIRSR639901-2"/>
    </source>
</evidence>
<dbReference type="Gene3D" id="3.40.50.11720">
    <property type="entry name" value="3-Deoxy-D-manno-octulosonic-acid transferase, N-terminal domain"/>
    <property type="match status" value="1"/>
</dbReference>
<dbReference type="GO" id="GO:0005886">
    <property type="term" value="C:plasma membrane"/>
    <property type="evidence" value="ECO:0007669"/>
    <property type="project" value="UniProtKB-SubCell"/>
</dbReference>
<dbReference type="GO" id="GO:0009245">
    <property type="term" value="P:lipid A biosynthetic process"/>
    <property type="evidence" value="ECO:0007669"/>
    <property type="project" value="TreeGrafter"/>
</dbReference>
<dbReference type="CAZy" id="GT30">
    <property type="family name" value="Glycosyltransferase Family 30"/>
</dbReference>
<reference evidence="11 12" key="1">
    <citation type="journal article" date="2011" name="J. Bacteriol.">
        <title>Complete genome sequence and updated annotation of Desulfovibrio alaskensis G20.</title>
        <authorList>
            <person name="Hauser L.J."/>
            <person name="Land M.L."/>
            <person name="Brown S.D."/>
            <person name="Larimer F."/>
            <person name="Keller K.L."/>
            <person name="Rapp-Giles B.J."/>
            <person name="Price M.N."/>
            <person name="Lin M."/>
            <person name="Bruce D.C."/>
            <person name="Detter J.C."/>
            <person name="Tapia R."/>
            <person name="Han C.S."/>
            <person name="Goodwin L.A."/>
            <person name="Cheng J.F."/>
            <person name="Pitluck S."/>
            <person name="Copeland A."/>
            <person name="Lucas S."/>
            <person name="Nolan M."/>
            <person name="Lapidus A.L."/>
            <person name="Palumbo A.V."/>
            <person name="Wall J.D."/>
        </authorList>
    </citation>
    <scope>NUCLEOTIDE SEQUENCE [LARGE SCALE GENOMIC DNA]</scope>
    <source>
        <strain evidence="12">ATCC BAA 1058 / DSM 17464 / G20</strain>
    </source>
</reference>
<comment type="pathway">
    <text evidence="1 9">Bacterial outer membrane biogenesis; LPS core biosynthesis.</text>
</comment>
<keyword evidence="12" id="KW-1185">Reference proteome</keyword>
<dbReference type="EMBL" id="CP000112">
    <property type="protein sequence ID" value="ABB37168.1"/>
    <property type="molecule type" value="Genomic_DNA"/>
</dbReference>
<proteinExistence type="inferred from homology"/>
<feature type="site" description="Transition state stabilizer" evidence="8">
    <location>
        <position position="136"/>
    </location>
</feature>
<dbReference type="Pfam" id="PF04413">
    <property type="entry name" value="Glycos_transf_N"/>
    <property type="match status" value="1"/>
</dbReference>
<feature type="active site" description="Proton acceptor" evidence="7">
    <location>
        <position position="59"/>
    </location>
</feature>
<comment type="subcellular location">
    <subcellularLocation>
        <location evidence="9">Cell membrane</location>
    </subcellularLocation>
</comment>
<evidence type="ECO:0000256" key="9">
    <source>
        <dbReference type="RuleBase" id="RU365103"/>
    </source>
</evidence>
<dbReference type="AlphaFoldDB" id="Q316H8"/>
<evidence type="ECO:0000313" key="12">
    <source>
        <dbReference type="Proteomes" id="UP000002710"/>
    </source>
</evidence>
<dbReference type="RefSeq" id="WP_011366506.1">
    <property type="nucleotide sequence ID" value="NC_007519.1"/>
</dbReference>
<dbReference type="eggNOG" id="COG1519">
    <property type="taxonomic scope" value="Bacteria"/>
</dbReference>
<dbReference type="PANTHER" id="PTHR42755:SF1">
    <property type="entry name" value="3-DEOXY-D-MANNO-OCTULOSONIC ACID TRANSFERASE, MITOCHONDRIAL-RELATED"/>
    <property type="match status" value="1"/>
</dbReference>
<evidence type="ECO:0000256" key="2">
    <source>
        <dbReference type="ARBA" id="ARBA00012621"/>
    </source>
</evidence>
<accession>Q316H8</accession>
<feature type="site" description="Transition state stabilizer" evidence="8">
    <location>
        <position position="211"/>
    </location>
</feature>
<dbReference type="InterPro" id="IPR039901">
    <property type="entry name" value="Kdotransferase"/>
</dbReference>
<dbReference type="EC" id="2.4.99.12" evidence="2 9"/>
<evidence type="ECO:0000259" key="10">
    <source>
        <dbReference type="Pfam" id="PF04413"/>
    </source>
</evidence>
<feature type="domain" description="3-deoxy-D-manno-octulosonic-acid transferase N-terminal" evidence="10">
    <location>
        <begin position="35"/>
        <end position="213"/>
    </location>
</feature>
<keyword evidence="9" id="KW-0472">Membrane</keyword>
<sequence length="425" mass="46834">MTLSARHRLLLSLYGAAWRLCRPLLARHRRLRHGFDERLAPRGRTPQADLWIQSASVGESYLAWQLLRHLPQGSAGSVLLTTCTVQGRGILDSAAAWCAEHRPDMRVEVRFFPLDEPAVMRRALQLTGAHAVVLLETELWPALMAACAQAGVPYVVVNGRMTPGSLAGYLNFDGFLRAVPPAAVLAMSEHDAARYAVLFGHGRVRVMPNIKFDRVPQGAAQGPNPLLGTVFRPGTSVAVLASVRREEEEDAEYLLRAVAGERPRTCIALVPRHLERVARWRIRLDEAGMPWVLRSAVREPVAPGTVVLWDAFGELDHVYALARGVFVGGSLRPLGGQNFLEPLAHGIVPVIGPHWSNFYWVGDDIMEQGLVQRTGGPEEAAQELLRLLRRPAPKTRVAARFAGYVEKRRGGARMAAETVAEIIRS</sequence>
<keyword evidence="4 9" id="KW-0808">Transferase</keyword>
<gene>
    <name evidence="11" type="ordered locus">Dde_0367</name>
</gene>
<dbReference type="Proteomes" id="UP000002710">
    <property type="component" value="Chromosome"/>
</dbReference>
<comment type="function">
    <text evidence="9">Involved in lipopolysaccharide (LPS) biosynthesis. Catalyzes the transfer of 3-deoxy-D-manno-octulosonate (Kdo) residue(s) from CMP-Kdo to lipid IV(A), the tetraacyldisaccharide-1,4'-bisphosphate precursor of lipid A.</text>
</comment>
<evidence type="ECO:0000256" key="4">
    <source>
        <dbReference type="ARBA" id="ARBA00022679"/>
    </source>
</evidence>
<evidence type="ECO:0000256" key="6">
    <source>
        <dbReference type="ARBA" id="ARBA00049183"/>
    </source>
</evidence>
<protein>
    <recommendedName>
        <fullName evidence="3 9">3-deoxy-D-manno-octulosonic acid transferase</fullName>
        <shortName evidence="9">Kdo transferase</shortName>
        <ecNumber evidence="2 9">2.4.99.12</ecNumber>
    </recommendedName>
    <alternativeName>
        <fullName evidence="5 9">Lipid IV(A) 3-deoxy-D-manno-octulosonic acid transferase</fullName>
    </alternativeName>
</protein>
<keyword evidence="9" id="KW-1003">Cell membrane</keyword>
<dbReference type="KEGG" id="dde:Dde_0367"/>
<comment type="similarity">
    <text evidence="9">Belongs to the glycosyltransferase group 1 family.</text>
</comment>
<name>Q316H8_OLEA2</name>
<dbReference type="UniPathway" id="UPA00958"/>
<dbReference type="InterPro" id="IPR038107">
    <property type="entry name" value="Glycos_transf_N_sf"/>
</dbReference>
<dbReference type="HOGENOM" id="CLU_036146_2_0_7"/>
<evidence type="ECO:0000256" key="7">
    <source>
        <dbReference type="PIRSR" id="PIRSR639901-1"/>
    </source>
</evidence>
<evidence type="ECO:0000256" key="5">
    <source>
        <dbReference type="ARBA" id="ARBA00031445"/>
    </source>
</evidence>
<dbReference type="STRING" id="207559.Dde_0367"/>
<comment type="catalytic activity">
    <reaction evidence="6 9">
        <text>lipid IVA (E. coli) + CMP-3-deoxy-beta-D-manno-octulosonate = alpha-Kdo-(2-&gt;6)-lipid IVA (E. coli) + CMP + H(+)</text>
        <dbReference type="Rhea" id="RHEA:28066"/>
        <dbReference type="ChEBI" id="CHEBI:15378"/>
        <dbReference type="ChEBI" id="CHEBI:58603"/>
        <dbReference type="ChEBI" id="CHEBI:60364"/>
        <dbReference type="ChEBI" id="CHEBI:60377"/>
        <dbReference type="ChEBI" id="CHEBI:85987"/>
        <dbReference type="EC" id="2.4.99.12"/>
    </reaction>
</comment>
<evidence type="ECO:0000313" key="11">
    <source>
        <dbReference type="EMBL" id="ABB37168.1"/>
    </source>
</evidence>
<keyword evidence="9" id="KW-0448">Lipopolysaccharide biosynthesis</keyword>
<evidence type="ECO:0000256" key="1">
    <source>
        <dbReference type="ARBA" id="ARBA00004713"/>
    </source>
</evidence>
<organism evidence="11 12">
    <name type="scientific">Oleidesulfovibrio alaskensis (strain ATCC BAA-1058 / DSM 17464 / G20)</name>
    <name type="common">Desulfovibrio alaskensis</name>
    <dbReference type="NCBI Taxonomy" id="207559"/>
    <lineage>
        <taxon>Bacteria</taxon>
        <taxon>Pseudomonadati</taxon>
        <taxon>Thermodesulfobacteriota</taxon>
        <taxon>Desulfovibrionia</taxon>
        <taxon>Desulfovibrionales</taxon>
        <taxon>Desulfovibrionaceae</taxon>
        <taxon>Oleidesulfovibrio</taxon>
    </lineage>
</organism>
<dbReference type="GO" id="GO:0043842">
    <property type="term" value="F:Kdo transferase activity"/>
    <property type="evidence" value="ECO:0007669"/>
    <property type="project" value="UniProtKB-EC"/>
</dbReference>
<dbReference type="Gene3D" id="3.40.50.2000">
    <property type="entry name" value="Glycogen Phosphorylase B"/>
    <property type="match status" value="1"/>
</dbReference>
<dbReference type="InterPro" id="IPR007507">
    <property type="entry name" value="Glycos_transf_N"/>
</dbReference>